<dbReference type="FunFam" id="3.40.50.300:FF:000587">
    <property type="entry name" value="von Willebrand factor A domain containing 8"/>
    <property type="match status" value="1"/>
</dbReference>
<dbReference type="Proteomes" id="UP000835052">
    <property type="component" value="Unassembled WGS sequence"/>
</dbReference>
<name>A0A8S1HAY9_9PELO</name>
<dbReference type="PANTHER" id="PTHR21610:SF9">
    <property type="entry name" value="VON WILLEBRAND FACTOR A DOMAIN-CONTAINING PROTEIN 8"/>
    <property type="match status" value="1"/>
</dbReference>
<dbReference type="SMART" id="SM00327">
    <property type="entry name" value="VWA"/>
    <property type="match status" value="1"/>
</dbReference>
<evidence type="ECO:0000259" key="1">
    <source>
        <dbReference type="PROSITE" id="PS50234"/>
    </source>
</evidence>
<dbReference type="GO" id="GO:0005524">
    <property type="term" value="F:ATP binding"/>
    <property type="evidence" value="ECO:0007669"/>
    <property type="project" value="InterPro"/>
</dbReference>
<sequence length="1793" mass="202303">MLRTQGRRVFSRSLSSREPSSYLKIGSVRVPVGSPKRPEHVPRFYEGTKASREYLPHLKWLMQKDLLQQDVFLLGMPGRQRLELVLRYLEMSKREFEYLAITRDTTEADIKQRREIRSGTAFYTDLCAVRAALGGRILVIDGVERAERNVLPILNNLLENREMQLDDGRFLMKHDKYDNLCKKYDQRALTEMGMERVSEDFRVIALGLPVPRFSGHTLDPPFRSRFQCRHVDETSFKSCLENSLELAPNVKESEVTDLVSLVFAYNSETSLSRPRVPLTNLQNVLKIWNSNPTYSASEVLDMTYPETEMLVANDKNIMADYKKNFRLFSYEKTRSVSECRTSEKDPEVQEVEIKQPRGTMALTLPNFPFSPFADQLSKNFWIATSNQETLLADLAISISNGDFALIGPKGSGKSTVIQELSKRLRFDYETMVLHQDMNSRELIQRRSMKENGDTFWEDSQLVRAARGGLVCVLDGVEAVSSSVLQSLSQLVYHRRLDLPNGERLVGSGEFEKLQQKEEISAEILNSKGIYRIPETFRLLFVGESQSKEHRWINESVLALMPFHTTPSLTTEEQLQVITNCAKCPDTVSIAKVVELVRDLKESQDASLRSTATSLSLRRLIHIARRNALQPGSLRTLVENATLYRFLPIIAKKMFAQKLDEANIFDDKKKTSNDDKSFLDQLRKDRKESGEEALVPDVLFHENEQNLAILEDLARDMYLGSHLLLIGNQGVGKNKLTDRFLHLLNRPRQYMQLHRDTTVQTLTMQTVVENGVIRHEDSPLVTAARCGQVLVLDEADKAPLHVVAVLKNLLSTGTLVLGDGRCMKPAGFTSIDSEKVVPIHPNFRIIMLANRPGYPFLGNNLFAVLGDLFAIHTIDNPSRKSEIDMLKKYGPNVSESVLEKLMSSFNELRALSDEGVLHYPYSTRELVNIVRHCDKFPDDSLVEVVRNVFDFDVFNEDSSKTIEEIFQKHGIPLGVERETVMIAQRLPLPERRPLGHWSVSENSSVAASSRRLPFDLKPVSNKPLKMQKRNSRNEHFSEQVCHWRLPLSGESIVSGGVRLGDSLIVAVLNPARLLLVPNFLQNDTVEEWDLSSLIPRAPRTKYQPCFKMAKLNENLLVLHEEVANFFIVADPVSRSAATINESWGFANVFSKNSSWRMAPQLGEIAVIYERNGGEIKIITAADKELNVETLASSCNIDRVIPIDASHWLMVSKDGKNKILTRKKSGLEILEIRDSLNPCLRPIFARLNGENLLLASDEYFLVKGRNPMEQRATELTGVPRGPLGAVVDPKIPYYLSKRNTDPSKEAVLVGKNIVRVQPKWNVPESALAKNSPSSRISGLLEVVDVENNTLSYIPVPCSEVHNYHSEWIGAVSSTGLVPVEWNDQMLLTIDANGGVRSFEVTLASLKSSFQEWERMTSKEETNLRVEYERENDAFDPSKLDDPKIGKIDPNNAPHHGGNQWMGGTGGYSTAGLGGVGGPFRLDAGHDVHQMPESAKQQVPEHILQKAREISKEQYAKKLKEINMSAHDGAAYENIWRSIESYSRKLTSIIDQLEARRKEREWAKHQTSGDLDEGKLVESVTGEQNIFRRRVDNTPEPGSPQVQPKKLVMCFDVSGSMYRFNGYDKRLQKSLEAALMVMTALDGKDEKVLYEIIGHSGDAARVPFVLEKGSPKNDKQRLDVLRSMLAHTQYCMSGDNTLACLETVVKELSSKDDYDESVVVLISDANLDRYGIRPSDLHRQITSDPKVNCFVIFIGSLDQQADSLLKHLPAGKAFVLKDTVDLPKIMETIFASTIAQ</sequence>
<dbReference type="EMBL" id="CAJGYM010000035">
    <property type="protein sequence ID" value="CAD6193433.1"/>
    <property type="molecule type" value="Genomic_DNA"/>
</dbReference>
<dbReference type="InterPro" id="IPR011704">
    <property type="entry name" value="ATPase_dyneun-rel_AAA"/>
</dbReference>
<dbReference type="SUPFAM" id="SSF52540">
    <property type="entry name" value="P-loop containing nucleoside triphosphate hydrolases"/>
    <property type="match status" value="3"/>
</dbReference>
<dbReference type="GO" id="GO:0016887">
    <property type="term" value="F:ATP hydrolysis activity"/>
    <property type="evidence" value="ECO:0007669"/>
    <property type="project" value="InterPro"/>
</dbReference>
<gene>
    <name evidence="2" type="ORF">CAUJ_LOCUS9352</name>
</gene>
<dbReference type="PROSITE" id="PS50234">
    <property type="entry name" value="VWFA"/>
    <property type="match status" value="1"/>
</dbReference>
<evidence type="ECO:0000313" key="3">
    <source>
        <dbReference type="Proteomes" id="UP000835052"/>
    </source>
</evidence>
<dbReference type="SUPFAM" id="SSF53300">
    <property type="entry name" value="vWA-like"/>
    <property type="match status" value="1"/>
</dbReference>
<dbReference type="Pfam" id="PF07728">
    <property type="entry name" value="AAA_5"/>
    <property type="match status" value="3"/>
</dbReference>
<feature type="domain" description="VWFA" evidence="1">
    <location>
        <begin position="1603"/>
        <end position="1786"/>
    </location>
</feature>
<evidence type="ECO:0000313" key="2">
    <source>
        <dbReference type="EMBL" id="CAD6193433.1"/>
    </source>
</evidence>
<proteinExistence type="predicted"/>
<dbReference type="InterPro" id="IPR036465">
    <property type="entry name" value="vWFA_dom_sf"/>
</dbReference>
<keyword evidence="3" id="KW-1185">Reference proteome</keyword>
<dbReference type="InterPro" id="IPR039891">
    <property type="entry name" value="VWA8"/>
</dbReference>
<dbReference type="Gene3D" id="3.40.50.300">
    <property type="entry name" value="P-loop containing nucleotide triphosphate hydrolases"/>
    <property type="match status" value="3"/>
</dbReference>
<dbReference type="InterPro" id="IPR027417">
    <property type="entry name" value="P-loop_NTPase"/>
</dbReference>
<accession>A0A8S1HAY9</accession>
<reference evidence="2" key="1">
    <citation type="submission" date="2020-10" db="EMBL/GenBank/DDBJ databases">
        <authorList>
            <person name="Kikuchi T."/>
        </authorList>
    </citation>
    <scope>NUCLEOTIDE SEQUENCE</scope>
    <source>
        <strain evidence="2">NKZ352</strain>
    </source>
</reference>
<dbReference type="GO" id="GO:0005737">
    <property type="term" value="C:cytoplasm"/>
    <property type="evidence" value="ECO:0007669"/>
    <property type="project" value="TreeGrafter"/>
</dbReference>
<dbReference type="Gene3D" id="3.40.50.410">
    <property type="entry name" value="von Willebrand factor, type A domain"/>
    <property type="match status" value="1"/>
</dbReference>
<organism evidence="2 3">
    <name type="scientific">Caenorhabditis auriculariae</name>
    <dbReference type="NCBI Taxonomy" id="2777116"/>
    <lineage>
        <taxon>Eukaryota</taxon>
        <taxon>Metazoa</taxon>
        <taxon>Ecdysozoa</taxon>
        <taxon>Nematoda</taxon>
        <taxon>Chromadorea</taxon>
        <taxon>Rhabditida</taxon>
        <taxon>Rhabditina</taxon>
        <taxon>Rhabditomorpha</taxon>
        <taxon>Rhabditoidea</taxon>
        <taxon>Rhabditidae</taxon>
        <taxon>Peloderinae</taxon>
        <taxon>Caenorhabditis</taxon>
    </lineage>
</organism>
<dbReference type="PANTHER" id="PTHR21610">
    <property type="entry name" value="VON WILLEBRAND FACTOR A DOMAIN-CONTAINING PROTEIN 8"/>
    <property type="match status" value="1"/>
</dbReference>
<comment type="caution">
    <text evidence="2">The sequence shown here is derived from an EMBL/GenBank/DDBJ whole genome shotgun (WGS) entry which is preliminary data.</text>
</comment>
<dbReference type="InterPro" id="IPR002035">
    <property type="entry name" value="VWF_A"/>
</dbReference>
<protein>
    <recommendedName>
        <fullName evidence="1">VWFA domain-containing protein</fullName>
    </recommendedName>
</protein>
<dbReference type="OrthoDB" id="5186at2759"/>